<name>A0ABX2V4Y5_9BACL</name>
<dbReference type="Gene3D" id="3.40.390.10">
    <property type="entry name" value="Collagenase (Catalytic Domain)"/>
    <property type="match status" value="1"/>
</dbReference>
<organism evidence="2 3">
    <name type="scientific">Exiguobacterium undae</name>
    <dbReference type="NCBI Taxonomy" id="169177"/>
    <lineage>
        <taxon>Bacteria</taxon>
        <taxon>Bacillati</taxon>
        <taxon>Bacillota</taxon>
        <taxon>Bacilli</taxon>
        <taxon>Bacillales</taxon>
        <taxon>Bacillales Family XII. Incertae Sedis</taxon>
        <taxon>Exiguobacterium</taxon>
    </lineage>
</organism>
<proteinExistence type="predicted"/>
<dbReference type="Proteomes" id="UP000078447">
    <property type="component" value="Unassembled WGS sequence"/>
</dbReference>
<gene>
    <name evidence="2" type="ORF">A3783_15080</name>
</gene>
<dbReference type="SUPFAM" id="SSF55486">
    <property type="entry name" value="Metalloproteases ('zincins'), catalytic domain"/>
    <property type="match status" value="1"/>
</dbReference>
<dbReference type="InterPro" id="IPR024079">
    <property type="entry name" value="MetalloPept_cat_dom_sf"/>
</dbReference>
<evidence type="ECO:0000313" key="2">
    <source>
        <dbReference type="EMBL" id="OAN10092.1"/>
    </source>
</evidence>
<sequence length="164" mass="17952">MHKKITTLLLASAFITLGSSIPVSAGTHWTGDGAVDGNEIRWGTARGKTAYTTARNHSITVWDNMGSINIAGDNADVVEDLSFRDIYVASSLLGRYMPMSGADVIEYNTYNFTDMTSGEQKKTALHEMGHALGFNHHDSGIMKQGLFSMTTLDSHIKSDYNSHY</sequence>
<keyword evidence="3" id="KW-1185">Reference proteome</keyword>
<comment type="caution">
    <text evidence="2">The sequence shown here is derived from an EMBL/GenBank/DDBJ whole genome shotgun (WGS) entry which is preliminary data.</text>
</comment>
<dbReference type="RefSeq" id="WP_028105242.1">
    <property type="nucleotide sequence ID" value="NZ_LVVL01000019.1"/>
</dbReference>
<feature type="signal peptide" evidence="1">
    <location>
        <begin position="1"/>
        <end position="25"/>
    </location>
</feature>
<protein>
    <recommendedName>
        <fullName evidence="4">Peptidase M10 metallopeptidase domain-containing protein</fullName>
    </recommendedName>
</protein>
<keyword evidence="1" id="KW-0732">Signal</keyword>
<feature type="chain" id="PRO_5045343103" description="Peptidase M10 metallopeptidase domain-containing protein" evidence="1">
    <location>
        <begin position="26"/>
        <end position="164"/>
    </location>
</feature>
<dbReference type="EMBL" id="LVVL01000019">
    <property type="protein sequence ID" value="OAN10092.1"/>
    <property type="molecule type" value="Genomic_DNA"/>
</dbReference>
<evidence type="ECO:0000256" key="1">
    <source>
        <dbReference type="SAM" id="SignalP"/>
    </source>
</evidence>
<evidence type="ECO:0000313" key="3">
    <source>
        <dbReference type="Proteomes" id="UP000078447"/>
    </source>
</evidence>
<evidence type="ECO:0008006" key="4">
    <source>
        <dbReference type="Google" id="ProtNLM"/>
    </source>
</evidence>
<reference evidence="2 3" key="1">
    <citation type="submission" date="2016-03" db="EMBL/GenBank/DDBJ databases">
        <authorList>
            <person name="Cho S.-Y."/>
            <person name="Lim S."/>
            <person name="Kim H."/>
            <person name="Soh E.H."/>
            <person name="Moon J.S."/>
        </authorList>
    </citation>
    <scope>NUCLEOTIDE SEQUENCE [LARGE SCALE GENOMIC DNA]</scope>
    <source>
        <strain evidence="2 3">KCTC 3810</strain>
    </source>
</reference>
<accession>A0ABX2V4Y5</accession>